<evidence type="ECO:0008006" key="5">
    <source>
        <dbReference type="Google" id="ProtNLM"/>
    </source>
</evidence>
<feature type="signal peptide" evidence="2">
    <location>
        <begin position="1"/>
        <end position="21"/>
    </location>
</feature>
<evidence type="ECO:0000313" key="3">
    <source>
        <dbReference type="EMBL" id="STZ58399.1"/>
    </source>
</evidence>
<evidence type="ECO:0000313" key="4">
    <source>
        <dbReference type="Proteomes" id="UP000254978"/>
    </source>
</evidence>
<proteinExistence type="predicted"/>
<feature type="compositionally biased region" description="Low complexity" evidence="1">
    <location>
        <begin position="41"/>
        <end position="61"/>
    </location>
</feature>
<accession>A0A378TCB5</accession>
<organism evidence="3 4">
    <name type="scientific">Mycolicibacterium tokaiense</name>
    <dbReference type="NCBI Taxonomy" id="39695"/>
    <lineage>
        <taxon>Bacteria</taxon>
        <taxon>Bacillati</taxon>
        <taxon>Actinomycetota</taxon>
        <taxon>Actinomycetes</taxon>
        <taxon>Mycobacteriales</taxon>
        <taxon>Mycobacteriaceae</taxon>
        <taxon>Mycolicibacterium</taxon>
    </lineage>
</organism>
<dbReference type="EMBL" id="UGQT01000001">
    <property type="protein sequence ID" value="STZ58399.1"/>
    <property type="molecule type" value="Genomic_DNA"/>
</dbReference>
<feature type="chain" id="PRO_5039729424" description="DUF732 domain-containing protein" evidence="2">
    <location>
        <begin position="22"/>
        <end position="145"/>
    </location>
</feature>
<keyword evidence="4" id="KW-1185">Reference proteome</keyword>
<reference evidence="3 4" key="1">
    <citation type="submission" date="2018-06" db="EMBL/GenBank/DDBJ databases">
        <authorList>
            <consortium name="Pathogen Informatics"/>
            <person name="Doyle S."/>
        </authorList>
    </citation>
    <scope>NUCLEOTIDE SEQUENCE [LARGE SCALE GENOMIC DNA]</scope>
    <source>
        <strain evidence="3 4">NCTC10821</strain>
    </source>
</reference>
<dbReference type="AlphaFoldDB" id="A0A378TCB5"/>
<evidence type="ECO:0000256" key="2">
    <source>
        <dbReference type="SAM" id="SignalP"/>
    </source>
</evidence>
<evidence type="ECO:0000256" key="1">
    <source>
        <dbReference type="SAM" id="MobiDB-lite"/>
    </source>
</evidence>
<dbReference type="Proteomes" id="UP000254978">
    <property type="component" value="Unassembled WGS sequence"/>
</dbReference>
<sequence>MDYTLAARMVAGIAVTAAAVAACSTTVDGNPVAGPDTQALSTPAPTTQSPTTQSPTTRTTPPGAPTVPSVPTRTATPGSPAADTTCDEYINLDETAQREVITAVAADNQLVSLNPELWVTLTSALCTFAEPSTPVRDVLAGQGIR</sequence>
<protein>
    <recommendedName>
        <fullName evidence="5">DUF732 domain-containing protein</fullName>
    </recommendedName>
</protein>
<name>A0A378TCB5_9MYCO</name>
<dbReference type="RefSeq" id="WP_232067863.1">
    <property type="nucleotide sequence ID" value="NZ_AP022600.1"/>
</dbReference>
<keyword evidence="2" id="KW-0732">Signal</keyword>
<feature type="region of interest" description="Disordered" evidence="1">
    <location>
        <begin position="32"/>
        <end position="85"/>
    </location>
</feature>
<gene>
    <name evidence="3" type="ORF">NCTC10821_01911</name>
</gene>